<dbReference type="Pfam" id="PF11869">
    <property type="entry name" value="DUF3389"/>
    <property type="match status" value="1"/>
</dbReference>
<protein>
    <recommendedName>
        <fullName evidence="3">Phosphotransferase system IIA component</fullName>
    </recommendedName>
</protein>
<evidence type="ECO:0008006" key="3">
    <source>
        <dbReference type="Google" id="ProtNLM"/>
    </source>
</evidence>
<accession>E1SR70</accession>
<evidence type="ECO:0000313" key="2">
    <source>
        <dbReference type="Proteomes" id="UP000006683"/>
    </source>
</evidence>
<dbReference type="eggNOG" id="ENOG502ZUTC">
    <property type="taxonomic scope" value="Bacteria"/>
</dbReference>
<organism evidence="1 2">
    <name type="scientific">Ferrimonas balearica (strain DSM 9799 / CCM 4581 / KCTC 23876 / PAT)</name>
    <dbReference type="NCBI Taxonomy" id="550540"/>
    <lineage>
        <taxon>Bacteria</taxon>
        <taxon>Pseudomonadati</taxon>
        <taxon>Pseudomonadota</taxon>
        <taxon>Gammaproteobacteria</taxon>
        <taxon>Alteromonadales</taxon>
        <taxon>Ferrimonadaceae</taxon>
        <taxon>Ferrimonas</taxon>
    </lineage>
</organism>
<gene>
    <name evidence="1" type="ordered locus">Fbal_0622</name>
</gene>
<name>E1SR70_FERBD</name>
<dbReference type="Proteomes" id="UP000006683">
    <property type="component" value="Chromosome"/>
</dbReference>
<evidence type="ECO:0000313" key="1">
    <source>
        <dbReference type="EMBL" id="ADN74835.1"/>
    </source>
</evidence>
<sequence>MILEFSQGKLIANAHELMVRLNGPGRITFQAAADAIELVGIANVVTAFGGGISWSVQLDSADQLEALAEELGVKIKGLR</sequence>
<proteinExistence type="predicted"/>
<dbReference type="STRING" id="550540.Fbal_0622"/>
<dbReference type="OrthoDB" id="6271555at2"/>
<dbReference type="AlphaFoldDB" id="E1SR70"/>
<dbReference type="InterPro" id="IPR021811">
    <property type="entry name" value="DUF3389"/>
</dbReference>
<dbReference type="RefSeq" id="WP_013344141.1">
    <property type="nucleotide sequence ID" value="NC_014541.1"/>
</dbReference>
<dbReference type="KEGG" id="fbl:Fbal_0622"/>
<dbReference type="GeneID" id="67180867"/>
<dbReference type="HOGENOM" id="CLU_197539_0_0_6"/>
<reference evidence="1 2" key="1">
    <citation type="journal article" date="2010" name="Stand. Genomic Sci.">
        <title>Complete genome sequence of Ferrimonas balearica type strain (PAT).</title>
        <authorList>
            <person name="Nolan M."/>
            <person name="Sikorski J."/>
            <person name="Davenport K."/>
            <person name="Lucas S."/>
            <person name="Glavina Del Rio T."/>
            <person name="Tice H."/>
            <person name="Cheng J."/>
            <person name="Goodwin L."/>
            <person name="Pitluck S."/>
            <person name="Liolios K."/>
            <person name="Ivanova N."/>
            <person name="Mavromatis K."/>
            <person name="Ovchinnikova G."/>
            <person name="Pati A."/>
            <person name="Chen A."/>
            <person name="Palaniappan K."/>
            <person name="Land M."/>
            <person name="Hauser L."/>
            <person name="Chang Y."/>
            <person name="Jeffries C."/>
            <person name="Tapia R."/>
            <person name="Brettin T."/>
            <person name="Detter J."/>
            <person name="Han C."/>
            <person name="Yasawong M."/>
            <person name="Rohde M."/>
            <person name="Tindall B."/>
            <person name="Goker M."/>
            <person name="Woyke T."/>
            <person name="Bristow J."/>
            <person name="Eisen J."/>
            <person name="Markowitz V."/>
            <person name="Hugenholtz P."/>
            <person name="Kyrpides N."/>
            <person name="Klenk H."/>
            <person name="Lapidus A."/>
        </authorList>
    </citation>
    <scope>NUCLEOTIDE SEQUENCE [LARGE SCALE GENOMIC DNA]</scope>
    <source>
        <strain evidence="2">DSM 9799 / CCM 4581 / KCTC 23876 / PAT</strain>
    </source>
</reference>
<dbReference type="EMBL" id="CP002209">
    <property type="protein sequence ID" value="ADN74835.1"/>
    <property type="molecule type" value="Genomic_DNA"/>
</dbReference>
<keyword evidence="2" id="KW-1185">Reference proteome</keyword>